<evidence type="ECO:0000313" key="2">
    <source>
        <dbReference type="Proteomes" id="UP000452235"/>
    </source>
</evidence>
<protein>
    <submittedName>
        <fullName evidence="1">Cell wall protein</fullName>
    </submittedName>
</protein>
<dbReference type="PANTHER" id="PTHR38123:SF1">
    <property type="entry name" value="HYDROPHOBIC SURFACE BINDING PROTEIN"/>
    <property type="match status" value="1"/>
</dbReference>
<dbReference type="Proteomes" id="UP000452235">
    <property type="component" value="Unassembled WGS sequence"/>
</dbReference>
<keyword evidence="2" id="KW-1185">Reference proteome</keyword>
<dbReference type="OrthoDB" id="4492297at2759"/>
<name>A0A5M3ZCN3_ASPTE</name>
<dbReference type="EMBL" id="BLJY01000013">
    <property type="protein sequence ID" value="GFF21007.1"/>
    <property type="molecule type" value="Genomic_DNA"/>
</dbReference>
<sequence>MLPNKIPNLMILFMTAFSVWTLPHSNPNGRLNAVLNDLAQVATDYTIFYKSIKDFTGQKTAFNTINLHERMVEVQLRNTINAAVACSPLNETESQMIMEGLAKPYPAFMQDLLEGITNKKPQFEHVNKRPEVLKWLESLYGLSNRLPLALEEKVVSKDAEEIERGRAWCNGLFERHISIWRV</sequence>
<reference evidence="1 2" key="1">
    <citation type="submission" date="2020-01" db="EMBL/GenBank/DDBJ databases">
        <title>Aspergillus terreus IFO 6365 whole genome shotgun sequence.</title>
        <authorList>
            <person name="Kanamasa S."/>
            <person name="Takahashi H."/>
        </authorList>
    </citation>
    <scope>NUCLEOTIDE SEQUENCE [LARGE SCALE GENOMIC DNA]</scope>
    <source>
        <strain evidence="1 2">IFO 6365</strain>
    </source>
</reference>
<dbReference type="AlphaFoldDB" id="A0A5M3ZCN3"/>
<comment type="caution">
    <text evidence="1">The sequence shown here is derived from an EMBL/GenBank/DDBJ whole genome shotgun (WGS) entry which is preliminary data.</text>
</comment>
<gene>
    <name evidence="1" type="ORF">ATEIFO6365_0013034100</name>
</gene>
<dbReference type="Pfam" id="PF12296">
    <property type="entry name" value="HsbA"/>
    <property type="match status" value="1"/>
</dbReference>
<evidence type="ECO:0000313" key="1">
    <source>
        <dbReference type="EMBL" id="GFF21007.1"/>
    </source>
</evidence>
<dbReference type="GO" id="GO:0005576">
    <property type="term" value="C:extracellular region"/>
    <property type="evidence" value="ECO:0007669"/>
    <property type="project" value="TreeGrafter"/>
</dbReference>
<accession>A0A5M3ZCN3</accession>
<proteinExistence type="predicted"/>
<organism evidence="1 2">
    <name type="scientific">Aspergillus terreus</name>
    <dbReference type="NCBI Taxonomy" id="33178"/>
    <lineage>
        <taxon>Eukaryota</taxon>
        <taxon>Fungi</taxon>
        <taxon>Dikarya</taxon>
        <taxon>Ascomycota</taxon>
        <taxon>Pezizomycotina</taxon>
        <taxon>Eurotiomycetes</taxon>
        <taxon>Eurotiomycetidae</taxon>
        <taxon>Eurotiales</taxon>
        <taxon>Aspergillaceae</taxon>
        <taxon>Aspergillus</taxon>
        <taxon>Aspergillus subgen. Circumdati</taxon>
    </lineage>
</organism>
<dbReference type="InterPro" id="IPR021054">
    <property type="entry name" value="Cell_wall_mannoprotein_1"/>
</dbReference>
<dbReference type="PANTHER" id="PTHR38123">
    <property type="entry name" value="CELL WALL SERINE-THREONINE-RICH GALACTOMANNOPROTEIN MP1 (AFU_ORTHOLOGUE AFUA_4G03240)"/>
    <property type="match status" value="1"/>
</dbReference>